<dbReference type="OrthoDB" id="3945418at2759"/>
<feature type="compositionally biased region" description="Basic and acidic residues" evidence="8">
    <location>
        <begin position="154"/>
        <end position="164"/>
    </location>
</feature>
<dbReference type="FunFam" id="3.30.160.60:FF:000100">
    <property type="entry name" value="Zinc finger 45-like"/>
    <property type="match status" value="1"/>
</dbReference>
<name>A0A9P3CSI7_9PEZI</name>
<organism evidence="10 11">
    <name type="scientific">Cercospora kikuchii</name>
    <dbReference type="NCBI Taxonomy" id="84275"/>
    <lineage>
        <taxon>Eukaryota</taxon>
        <taxon>Fungi</taxon>
        <taxon>Dikarya</taxon>
        <taxon>Ascomycota</taxon>
        <taxon>Pezizomycotina</taxon>
        <taxon>Dothideomycetes</taxon>
        <taxon>Dothideomycetidae</taxon>
        <taxon>Mycosphaerellales</taxon>
        <taxon>Mycosphaerellaceae</taxon>
        <taxon>Cercospora</taxon>
    </lineage>
</organism>
<evidence type="ECO:0000256" key="5">
    <source>
        <dbReference type="ARBA" id="ARBA00022833"/>
    </source>
</evidence>
<evidence type="ECO:0000256" key="1">
    <source>
        <dbReference type="ARBA" id="ARBA00004123"/>
    </source>
</evidence>
<sequence length="692" mass="75625">MAFACSFCQKVFTKKEHLKPFTCQICSRSFSRADVLGRHVKGHKSGAVLQSSPDTNGAPDSHAASGAAGLSHEGTGQQLLDAGTTLWTGAPAGDYLLPSDTSSSLIWPDSENFFQTLTSNHVDAWNQPHASNSCVNRPSVTLENNAYPASNPSPHDETAATEDGRRAVQTTNGLLTETLLNVTSDVALFELTPRFLDSSLHAFFVKFNATFPLVHRPTFIYQECSAPLLLNAIALGSLYLGTEDARVTGECLWRLAHTAIATSWSDMIGNKRTHDSCSGVELVLAALLSQTYAALSKNRTLRMTSQTFYGLSMHWAQYCGMYDVPRDDEPQLPSLEDDVAVKRHAWKSWAARETQLRVLLGLCIVDSVASQFSGNYVNTWAATQFLPLASNERAFGAENEDDWVRAMQTELSFESVGITFSLLCEQILSGGARSIPQARLSGLINLKVILEVLASRASNAEGVEKRPAHSSESRAAIRAVAAIRNVLANTQGTTAADRAIALIRWHAVCLDLVINTAKGARRMCHHYGITQHIFGGSKRQERGQVDPHRWTQGLLARKCLLHAIEIHKIASDIPLGMIHDTCLPGALFAVATTYSSFALPGLTKVFIPEAVDWDMVVSYGLGEVETEWQSVTPSPTLTFLSQSGTNSASGWTARNLLYELGSIRILLHSISQHWGVTQEMEEVISSWEARCH</sequence>
<proteinExistence type="predicted"/>
<feature type="compositionally biased region" description="Low complexity" evidence="8">
    <location>
        <begin position="61"/>
        <end position="72"/>
    </location>
</feature>
<dbReference type="GO" id="GO:0005634">
    <property type="term" value="C:nucleus"/>
    <property type="evidence" value="ECO:0007669"/>
    <property type="project" value="UniProtKB-SubCell"/>
</dbReference>
<keyword evidence="3" id="KW-0677">Repeat</keyword>
<keyword evidence="6" id="KW-0539">Nucleus</keyword>
<dbReference type="GeneID" id="68297151"/>
<keyword evidence="4 7" id="KW-0863">Zinc-finger</keyword>
<dbReference type="Pfam" id="PF04082">
    <property type="entry name" value="Fungal_trans"/>
    <property type="match status" value="1"/>
</dbReference>
<dbReference type="InterPro" id="IPR013087">
    <property type="entry name" value="Znf_C2H2_type"/>
</dbReference>
<dbReference type="PANTHER" id="PTHR40626:SF14">
    <property type="entry name" value="C2H2 TYPE ZINC FINGER DOMAIN PROTEIN (AFU_ORTHOLOGUE AFUA_1G02360)"/>
    <property type="match status" value="1"/>
</dbReference>
<dbReference type="InterPro" id="IPR051059">
    <property type="entry name" value="VerF-like"/>
</dbReference>
<dbReference type="GO" id="GO:0000978">
    <property type="term" value="F:RNA polymerase II cis-regulatory region sequence-specific DNA binding"/>
    <property type="evidence" value="ECO:0007669"/>
    <property type="project" value="InterPro"/>
</dbReference>
<evidence type="ECO:0000256" key="2">
    <source>
        <dbReference type="ARBA" id="ARBA00022723"/>
    </source>
</evidence>
<keyword evidence="11" id="KW-1185">Reference proteome</keyword>
<dbReference type="GO" id="GO:0006351">
    <property type="term" value="P:DNA-templated transcription"/>
    <property type="evidence" value="ECO:0007669"/>
    <property type="project" value="InterPro"/>
</dbReference>
<keyword evidence="5" id="KW-0862">Zinc</keyword>
<evidence type="ECO:0000256" key="4">
    <source>
        <dbReference type="ARBA" id="ARBA00022771"/>
    </source>
</evidence>
<dbReference type="Gene3D" id="3.30.160.60">
    <property type="entry name" value="Classic Zinc Finger"/>
    <property type="match status" value="1"/>
</dbReference>
<feature type="domain" description="C2H2-type" evidence="9">
    <location>
        <begin position="21"/>
        <end position="43"/>
    </location>
</feature>
<dbReference type="RefSeq" id="XP_044663009.1">
    <property type="nucleotide sequence ID" value="XM_044807074.1"/>
</dbReference>
<evidence type="ECO:0000256" key="8">
    <source>
        <dbReference type="SAM" id="MobiDB-lite"/>
    </source>
</evidence>
<dbReference type="Pfam" id="PF00096">
    <property type="entry name" value="zf-C2H2"/>
    <property type="match status" value="1"/>
</dbReference>
<dbReference type="PROSITE" id="PS00028">
    <property type="entry name" value="ZINC_FINGER_C2H2_1"/>
    <property type="match status" value="1"/>
</dbReference>
<keyword evidence="2" id="KW-0479">Metal-binding</keyword>
<protein>
    <recommendedName>
        <fullName evidence="9">C2H2-type domain-containing protein</fullName>
    </recommendedName>
</protein>
<dbReference type="GO" id="GO:0000785">
    <property type="term" value="C:chromatin"/>
    <property type="evidence" value="ECO:0007669"/>
    <property type="project" value="TreeGrafter"/>
</dbReference>
<dbReference type="PANTHER" id="PTHR40626">
    <property type="entry name" value="MIP31509P"/>
    <property type="match status" value="1"/>
</dbReference>
<dbReference type="GO" id="GO:0008270">
    <property type="term" value="F:zinc ion binding"/>
    <property type="evidence" value="ECO:0007669"/>
    <property type="project" value="UniProtKB-KW"/>
</dbReference>
<evidence type="ECO:0000313" key="11">
    <source>
        <dbReference type="Proteomes" id="UP000825890"/>
    </source>
</evidence>
<evidence type="ECO:0000256" key="6">
    <source>
        <dbReference type="ARBA" id="ARBA00023242"/>
    </source>
</evidence>
<evidence type="ECO:0000259" key="9">
    <source>
        <dbReference type="PROSITE" id="PS50157"/>
    </source>
</evidence>
<accession>A0A9P3CSI7</accession>
<dbReference type="GO" id="GO:0000981">
    <property type="term" value="F:DNA-binding transcription factor activity, RNA polymerase II-specific"/>
    <property type="evidence" value="ECO:0007669"/>
    <property type="project" value="InterPro"/>
</dbReference>
<gene>
    <name evidence="10" type="ORF">CKM354_001157600</name>
</gene>
<dbReference type="Proteomes" id="UP000825890">
    <property type="component" value="Unassembled WGS sequence"/>
</dbReference>
<dbReference type="EMBL" id="BOLY01000008">
    <property type="protein sequence ID" value="GIZ48522.1"/>
    <property type="molecule type" value="Genomic_DNA"/>
</dbReference>
<dbReference type="InterPro" id="IPR036236">
    <property type="entry name" value="Znf_C2H2_sf"/>
</dbReference>
<dbReference type="CDD" id="cd12148">
    <property type="entry name" value="fungal_TF_MHR"/>
    <property type="match status" value="1"/>
</dbReference>
<dbReference type="InterPro" id="IPR007219">
    <property type="entry name" value="XnlR_reg_dom"/>
</dbReference>
<dbReference type="AlphaFoldDB" id="A0A9P3CSI7"/>
<dbReference type="PROSITE" id="PS50157">
    <property type="entry name" value="ZINC_FINGER_C2H2_2"/>
    <property type="match status" value="1"/>
</dbReference>
<comment type="subcellular location">
    <subcellularLocation>
        <location evidence="1">Nucleus</location>
    </subcellularLocation>
</comment>
<feature type="region of interest" description="Disordered" evidence="8">
    <location>
        <begin position="142"/>
        <end position="164"/>
    </location>
</feature>
<feature type="region of interest" description="Disordered" evidence="8">
    <location>
        <begin position="43"/>
        <end position="74"/>
    </location>
</feature>
<evidence type="ECO:0000313" key="10">
    <source>
        <dbReference type="EMBL" id="GIZ48522.1"/>
    </source>
</evidence>
<feature type="compositionally biased region" description="Polar residues" evidence="8">
    <location>
        <begin position="142"/>
        <end position="153"/>
    </location>
</feature>
<reference evidence="10 11" key="1">
    <citation type="submission" date="2021-01" db="EMBL/GenBank/DDBJ databases">
        <title>Cercospora kikuchii MAFF 305040 whole genome shotgun sequence.</title>
        <authorList>
            <person name="Kashiwa T."/>
            <person name="Suzuki T."/>
        </authorList>
    </citation>
    <scope>NUCLEOTIDE SEQUENCE [LARGE SCALE GENOMIC DNA]</scope>
    <source>
        <strain evidence="10 11">MAFF 305040</strain>
    </source>
</reference>
<comment type="caution">
    <text evidence="10">The sequence shown here is derived from an EMBL/GenBank/DDBJ whole genome shotgun (WGS) entry which is preliminary data.</text>
</comment>
<dbReference type="SUPFAM" id="SSF57667">
    <property type="entry name" value="beta-beta-alpha zinc fingers"/>
    <property type="match status" value="1"/>
</dbReference>
<evidence type="ECO:0000256" key="3">
    <source>
        <dbReference type="ARBA" id="ARBA00022737"/>
    </source>
</evidence>
<evidence type="ECO:0000256" key="7">
    <source>
        <dbReference type="PROSITE-ProRule" id="PRU00042"/>
    </source>
</evidence>